<evidence type="ECO:0008006" key="5">
    <source>
        <dbReference type="Google" id="ProtNLM"/>
    </source>
</evidence>
<evidence type="ECO:0000313" key="3">
    <source>
        <dbReference type="EMBL" id="KAK2167725.1"/>
    </source>
</evidence>
<gene>
    <name evidence="3" type="ORF">LSH36_25g10024</name>
</gene>
<dbReference type="InterPro" id="IPR000956">
    <property type="entry name" value="Stathmin_fam"/>
</dbReference>
<sequence length="291" mass="32976">MGCGNSKNQIHVVSTGTTVDNTKTGVTLKNNDKSLNDTRGGSASSKASKHSCDSGFDDDGYNKVITESSKPEKIKQIEELFKIPRDLELGVVGQACPQRLSAKDKERLQEQRILATLQQEGLITRPMSRATFGVSFEVIEASSVDNGFLPRRPPARLAKLEKRKKKRKLTEEEIQAKMARAEERRKEREQQRLAKIQAVTMKSDITNALSSQTAHQETVKTETKAKIDQALENREKRMEELKEKLRRKEEHAEAVRRRRALAPIQTNDEEEAELIRSRNFTEDTPIPMIKP</sequence>
<feature type="coiled-coil region" evidence="1">
    <location>
        <begin position="157"/>
        <end position="199"/>
    </location>
</feature>
<dbReference type="Proteomes" id="UP001208570">
    <property type="component" value="Unassembled WGS sequence"/>
</dbReference>
<comment type="caution">
    <text evidence="3">The sequence shown here is derived from an EMBL/GenBank/DDBJ whole genome shotgun (WGS) entry which is preliminary data.</text>
</comment>
<dbReference type="GO" id="GO:0031110">
    <property type="term" value="P:regulation of microtubule polymerization or depolymerization"/>
    <property type="evidence" value="ECO:0007669"/>
    <property type="project" value="InterPro"/>
</dbReference>
<dbReference type="Gene3D" id="6.10.280.30">
    <property type="match status" value="1"/>
</dbReference>
<dbReference type="Pfam" id="PF00836">
    <property type="entry name" value="Stathmin"/>
    <property type="match status" value="1"/>
</dbReference>
<dbReference type="InterPro" id="IPR036002">
    <property type="entry name" value="Stathmin_sf"/>
</dbReference>
<dbReference type="PANTHER" id="PTHR10104">
    <property type="entry name" value="STATHMIN"/>
    <property type="match status" value="1"/>
</dbReference>
<name>A0AAD9NF45_9ANNE</name>
<feature type="region of interest" description="Disordered" evidence="2">
    <location>
        <begin position="243"/>
        <end position="291"/>
    </location>
</feature>
<dbReference type="AlphaFoldDB" id="A0AAD9NF45"/>
<feature type="compositionally biased region" description="Polar residues" evidence="2">
    <location>
        <begin position="1"/>
        <end position="29"/>
    </location>
</feature>
<evidence type="ECO:0000256" key="2">
    <source>
        <dbReference type="SAM" id="MobiDB-lite"/>
    </source>
</evidence>
<accession>A0AAD9NF45</accession>
<evidence type="ECO:0000313" key="4">
    <source>
        <dbReference type="Proteomes" id="UP001208570"/>
    </source>
</evidence>
<reference evidence="3" key="1">
    <citation type="journal article" date="2023" name="Mol. Biol. Evol.">
        <title>Third-Generation Sequencing Reveals the Adaptive Role of the Epigenome in Three Deep-Sea Polychaetes.</title>
        <authorList>
            <person name="Perez M."/>
            <person name="Aroh O."/>
            <person name="Sun Y."/>
            <person name="Lan Y."/>
            <person name="Juniper S.K."/>
            <person name="Young C.R."/>
            <person name="Angers B."/>
            <person name="Qian P.Y."/>
        </authorList>
    </citation>
    <scope>NUCLEOTIDE SEQUENCE</scope>
    <source>
        <strain evidence="3">P08H-3</strain>
    </source>
</reference>
<dbReference type="SUPFAM" id="SSF101494">
    <property type="entry name" value="Stathmin"/>
    <property type="match status" value="1"/>
</dbReference>
<dbReference type="PROSITE" id="PS51663">
    <property type="entry name" value="STATHMIN_3"/>
    <property type="match status" value="1"/>
</dbReference>
<organism evidence="3 4">
    <name type="scientific">Paralvinella palmiformis</name>
    <dbReference type="NCBI Taxonomy" id="53620"/>
    <lineage>
        <taxon>Eukaryota</taxon>
        <taxon>Metazoa</taxon>
        <taxon>Spiralia</taxon>
        <taxon>Lophotrochozoa</taxon>
        <taxon>Annelida</taxon>
        <taxon>Polychaeta</taxon>
        <taxon>Sedentaria</taxon>
        <taxon>Canalipalpata</taxon>
        <taxon>Terebellida</taxon>
        <taxon>Terebelliformia</taxon>
        <taxon>Alvinellidae</taxon>
        <taxon>Paralvinella</taxon>
    </lineage>
</organism>
<feature type="region of interest" description="Disordered" evidence="2">
    <location>
        <begin position="1"/>
        <end position="57"/>
    </location>
</feature>
<proteinExistence type="predicted"/>
<protein>
    <recommendedName>
        <fullName evidence="5">Stathmin</fullName>
    </recommendedName>
</protein>
<feature type="compositionally biased region" description="Basic and acidic residues" evidence="2">
    <location>
        <begin position="243"/>
        <end position="255"/>
    </location>
</feature>
<dbReference type="EMBL" id="JAODUP010000025">
    <property type="protein sequence ID" value="KAK2167725.1"/>
    <property type="molecule type" value="Genomic_DNA"/>
</dbReference>
<keyword evidence="1" id="KW-0175">Coiled coil</keyword>
<evidence type="ECO:0000256" key="1">
    <source>
        <dbReference type="SAM" id="Coils"/>
    </source>
</evidence>
<keyword evidence="4" id="KW-1185">Reference proteome</keyword>